<dbReference type="GO" id="GO:0016758">
    <property type="term" value="F:hexosyltransferase activity"/>
    <property type="evidence" value="ECO:0007669"/>
    <property type="project" value="TreeGrafter"/>
</dbReference>
<sequence>MKILHVSDCFLPRLGGIEVQVGDLVRVQSEAGHEVEVATATPGAAHDRVPVHRITAPLPFELPVHPRGGFHLLRLFRRRRPDVVHCHVGAVSPFAWQGVRSAVEAGLPTVVTVHSMWDPATQRLYRTLDGLLRWTRWGVVATAVSEAAARPIRRTAGRGVPVHVVSNGLDLSQWRPEGEPPPPHEGVHVVAVGRLAPRKQPIGLVRLLDVARRGVPAAIPMRATIVGDGPARPAVERQVRARGLDGWVSLPGRLSREEIRGLLAEADVFVAPAPLESFGLAALEARTAGVPVVARESSGVADFVRHGREGLLASDLRGLGEAVARLARDGELRSRIAAHNRATEPSPAGWPAVLDGFERCYAEAAERALARARSGAAL</sequence>
<organism evidence="5 6">
    <name type="scientific">Bailinhaonella thermotolerans</name>
    <dbReference type="NCBI Taxonomy" id="1070861"/>
    <lineage>
        <taxon>Bacteria</taxon>
        <taxon>Bacillati</taxon>
        <taxon>Actinomycetota</taxon>
        <taxon>Actinomycetes</taxon>
        <taxon>Streptosporangiales</taxon>
        <taxon>Streptosporangiaceae</taxon>
        <taxon>Bailinhaonella</taxon>
    </lineage>
</organism>
<feature type="domain" description="Glycosyltransferase subfamily 4-like N-terminal" evidence="4">
    <location>
        <begin position="15"/>
        <end position="172"/>
    </location>
</feature>
<dbReference type="InterPro" id="IPR001296">
    <property type="entry name" value="Glyco_trans_1"/>
</dbReference>
<dbReference type="Proteomes" id="UP000265768">
    <property type="component" value="Unassembled WGS sequence"/>
</dbReference>
<proteinExistence type="predicted"/>
<dbReference type="Pfam" id="PF13439">
    <property type="entry name" value="Glyco_transf_4"/>
    <property type="match status" value="1"/>
</dbReference>
<dbReference type="AlphaFoldDB" id="A0A3A4BEE5"/>
<evidence type="ECO:0000259" key="4">
    <source>
        <dbReference type="Pfam" id="PF13439"/>
    </source>
</evidence>
<keyword evidence="6" id="KW-1185">Reference proteome</keyword>
<dbReference type="CDD" id="cd03801">
    <property type="entry name" value="GT4_PimA-like"/>
    <property type="match status" value="1"/>
</dbReference>
<feature type="domain" description="Glycosyl transferase family 1" evidence="3">
    <location>
        <begin position="185"/>
        <end position="340"/>
    </location>
</feature>
<dbReference type="SUPFAM" id="SSF53756">
    <property type="entry name" value="UDP-Glycosyltransferase/glycogen phosphorylase"/>
    <property type="match status" value="1"/>
</dbReference>
<dbReference type="InterPro" id="IPR028098">
    <property type="entry name" value="Glyco_trans_4-like_N"/>
</dbReference>
<dbReference type="RefSeq" id="WP_119926928.1">
    <property type="nucleotide sequence ID" value="NZ_QZEY01000004.1"/>
</dbReference>
<name>A0A3A4BEE5_9ACTN</name>
<evidence type="ECO:0000256" key="1">
    <source>
        <dbReference type="ARBA" id="ARBA00022676"/>
    </source>
</evidence>
<reference evidence="5 6" key="1">
    <citation type="submission" date="2018-09" db="EMBL/GenBank/DDBJ databases">
        <title>YIM 75507 draft genome.</title>
        <authorList>
            <person name="Tang S."/>
            <person name="Feng Y."/>
        </authorList>
    </citation>
    <scope>NUCLEOTIDE SEQUENCE [LARGE SCALE GENOMIC DNA]</scope>
    <source>
        <strain evidence="5 6">YIM 75507</strain>
    </source>
</reference>
<evidence type="ECO:0000256" key="2">
    <source>
        <dbReference type="ARBA" id="ARBA00022679"/>
    </source>
</evidence>
<dbReference type="OrthoDB" id="9802525at2"/>
<dbReference type="EMBL" id="QZEY01000004">
    <property type="protein sequence ID" value="RJL32680.1"/>
    <property type="molecule type" value="Genomic_DNA"/>
</dbReference>
<keyword evidence="2 5" id="KW-0808">Transferase</keyword>
<accession>A0A3A4BEE5</accession>
<keyword evidence="1" id="KW-0328">Glycosyltransferase</keyword>
<evidence type="ECO:0000313" key="5">
    <source>
        <dbReference type="EMBL" id="RJL32680.1"/>
    </source>
</evidence>
<dbReference type="Gene3D" id="3.40.50.2000">
    <property type="entry name" value="Glycogen Phosphorylase B"/>
    <property type="match status" value="2"/>
</dbReference>
<dbReference type="Pfam" id="PF00534">
    <property type="entry name" value="Glycos_transf_1"/>
    <property type="match status" value="1"/>
</dbReference>
<dbReference type="PANTHER" id="PTHR45947:SF3">
    <property type="entry name" value="SULFOQUINOVOSYL TRANSFERASE SQD2"/>
    <property type="match status" value="1"/>
</dbReference>
<gene>
    <name evidence="5" type="ORF">D5H75_14390</name>
</gene>
<dbReference type="PANTHER" id="PTHR45947">
    <property type="entry name" value="SULFOQUINOVOSYL TRANSFERASE SQD2"/>
    <property type="match status" value="1"/>
</dbReference>
<dbReference type="InterPro" id="IPR050194">
    <property type="entry name" value="Glycosyltransferase_grp1"/>
</dbReference>
<comment type="caution">
    <text evidence="5">The sequence shown here is derived from an EMBL/GenBank/DDBJ whole genome shotgun (WGS) entry which is preliminary data.</text>
</comment>
<evidence type="ECO:0000313" key="6">
    <source>
        <dbReference type="Proteomes" id="UP000265768"/>
    </source>
</evidence>
<protein>
    <submittedName>
        <fullName evidence="5">Glycosyltransferase family 1 protein</fullName>
    </submittedName>
</protein>
<evidence type="ECO:0000259" key="3">
    <source>
        <dbReference type="Pfam" id="PF00534"/>
    </source>
</evidence>
<dbReference type="GO" id="GO:1901137">
    <property type="term" value="P:carbohydrate derivative biosynthetic process"/>
    <property type="evidence" value="ECO:0007669"/>
    <property type="project" value="UniProtKB-ARBA"/>
</dbReference>